<dbReference type="AlphaFoldDB" id="A0A1K0FEX3"/>
<dbReference type="Proteomes" id="UP000182486">
    <property type="component" value="Unassembled WGS sequence"/>
</dbReference>
<reference evidence="3 4" key="1">
    <citation type="submission" date="2016-09" db="EMBL/GenBank/DDBJ databases">
        <title>Couchioplanes caeruleus draft genome sequence.</title>
        <authorList>
            <person name="Sheehan J."/>
            <person name="Caffrey P."/>
        </authorList>
    </citation>
    <scope>NUCLEOTIDE SEQUENCE [LARGE SCALE GENOMIC DNA]</scope>
    <source>
        <strain evidence="3 4">DSM 43634</strain>
    </source>
</reference>
<evidence type="ECO:0000313" key="3">
    <source>
        <dbReference type="EMBL" id="OJF11381.1"/>
    </source>
</evidence>
<evidence type="ECO:0000256" key="2">
    <source>
        <dbReference type="SAM" id="Phobius"/>
    </source>
</evidence>
<comment type="caution">
    <text evidence="3">The sequence shown here is derived from an EMBL/GenBank/DDBJ whole genome shotgun (WGS) entry which is preliminary data.</text>
</comment>
<feature type="compositionally biased region" description="Basic and acidic residues" evidence="1">
    <location>
        <begin position="343"/>
        <end position="365"/>
    </location>
</feature>
<proteinExistence type="predicted"/>
<evidence type="ECO:0000313" key="4">
    <source>
        <dbReference type="Proteomes" id="UP000182486"/>
    </source>
</evidence>
<organism evidence="3 4">
    <name type="scientific">Couchioplanes caeruleus subsp. caeruleus</name>
    <dbReference type="NCBI Taxonomy" id="56427"/>
    <lineage>
        <taxon>Bacteria</taxon>
        <taxon>Bacillati</taxon>
        <taxon>Actinomycetota</taxon>
        <taxon>Actinomycetes</taxon>
        <taxon>Micromonosporales</taxon>
        <taxon>Micromonosporaceae</taxon>
        <taxon>Couchioplanes</taxon>
    </lineage>
</organism>
<feature type="compositionally biased region" description="Pro residues" evidence="1">
    <location>
        <begin position="175"/>
        <end position="188"/>
    </location>
</feature>
<keyword evidence="2" id="KW-0472">Membrane</keyword>
<feature type="compositionally biased region" description="Acidic residues" evidence="1">
    <location>
        <begin position="203"/>
        <end position="213"/>
    </location>
</feature>
<feature type="compositionally biased region" description="Gly residues" evidence="1">
    <location>
        <begin position="226"/>
        <end position="235"/>
    </location>
</feature>
<feature type="region of interest" description="Disordered" evidence="1">
    <location>
        <begin position="343"/>
        <end position="384"/>
    </location>
</feature>
<feature type="compositionally biased region" description="Polar residues" evidence="1">
    <location>
        <begin position="124"/>
        <end position="134"/>
    </location>
</feature>
<feature type="region of interest" description="Disordered" evidence="1">
    <location>
        <begin position="403"/>
        <end position="437"/>
    </location>
</feature>
<keyword evidence="4" id="KW-1185">Reference proteome</keyword>
<feature type="region of interest" description="Disordered" evidence="1">
    <location>
        <begin position="74"/>
        <end position="279"/>
    </location>
</feature>
<feature type="compositionally biased region" description="Low complexity" evidence="1">
    <location>
        <begin position="87"/>
        <end position="98"/>
    </location>
</feature>
<feature type="transmembrane region" description="Helical" evidence="2">
    <location>
        <begin position="37"/>
        <end position="58"/>
    </location>
</feature>
<accession>A0A1K0FEX3</accession>
<protein>
    <submittedName>
        <fullName evidence="3">Uncharacterized protein</fullName>
    </submittedName>
</protein>
<feature type="compositionally biased region" description="Pro residues" evidence="1">
    <location>
        <begin position="243"/>
        <end position="252"/>
    </location>
</feature>
<dbReference type="RefSeq" id="WP_143162896.1">
    <property type="nucleotide sequence ID" value="NZ_MEIA01000349.1"/>
</dbReference>
<gene>
    <name evidence="3" type="ORF">BG844_26665</name>
</gene>
<feature type="compositionally biased region" description="Basic and acidic residues" evidence="1">
    <location>
        <begin position="214"/>
        <end position="225"/>
    </location>
</feature>
<dbReference type="EMBL" id="MEIA01000349">
    <property type="protein sequence ID" value="OJF11381.1"/>
    <property type="molecule type" value="Genomic_DNA"/>
</dbReference>
<sequence>MSEQPNDDGLVPPIKVLRRRLNGVYSAEGLTGPTRRYVLLVVMLVGLASLPTLAAITAGSNELADGRTTVTDVPFIPPASAGPVRTSPPASAGTGSPSPVGPAPIQGQAQKRKTKPRGYGHSAPNGTTTSNKSGIPSGVKNRPWPAGHGVVEKPSRPGKPSRPEPPAGSQGPTWPGAPPGWQPGPTWPEEPYQPDESDHTDPDDSDDGGDADDHDGHGGGGHDGHGGGYGSGQGDPDGSESPARPPMKPARPPWCADRTHCSSRPSHHHRPDRSPHKHCEDVNHRAHWSHHRAGNSRVITVHIEPVGRHGRGATVTEHRRAEQPKHLKKVVIHRWARAVRTDSRKIVSHRRAESARTDSSRRSAVTERPQNLKTDRAPGRTHNGHRHQLVADQADGTQFAARSYRGSHRAERMHRADDNRISRVGRHHADPGHTNRW</sequence>
<keyword evidence="2" id="KW-1133">Transmembrane helix</keyword>
<evidence type="ECO:0000256" key="1">
    <source>
        <dbReference type="SAM" id="MobiDB-lite"/>
    </source>
</evidence>
<name>A0A1K0FEX3_9ACTN</name>
<feature type="compositionally biased region" description="Basic and acidic residues" evidence="1">
    <location>
        <begin position="408"/>
        <end position="437"/>
    </location>
</feature>
<keyword evidence="2" id="KW-0812">Transmembrane</keyword>